<sequence length="97" mass="11441">MSSGARDSPADLAQFDEAAMEHQHAEDMNRIKAQRKRDKEQHEEKQRRHEVEEEEKQHRHKQEIDRLWEQLKAFKIENGRTAQGIQDQIGGIDQDPS</sequence>
<reference evidence="2" key="1">
    <citation type="submission" date="2020-06" db="EMBL/GenBank/DDBJ databases">
        <authorList>
            <consortium name="Plant Systems Biology data submission"/>
        </authorList>
    </citation>
    <scope>NUCLEOTIDE SEQUENCE</scope>
    <source>
        <strain evidence="2">D6</strain>
    </source>
</reference>
<feature type="compositionally biased region" description="Basic and acidic residues" evidence="1">
    <location>
        <begin position="37"/>
        <end position="62"/>
    </location>
</feature>
<evidence type="ECO:0000313" key="2">
    <source>
        <dbReference type="EMBL" id="CAB9518234.1"/>
    </source>
</evidence>
<keyword evidence="3" id="KW-1185">Reference proteome</keyword>
<comment type="caution">
    <text evidence="2">The sequence shown here is derived from an EMBL/GenBank/DDBJ whole genome shotgun (WGS) entry which is preliminary data.</text>
</comment>
<evidence type="ECO:0000313" key="3">
    <source>
        <dbReference type="Proteomes" id="UP001153069"/>
    </source>
</evidence>
<accession>A0A9N8EFJ2</accession>
<evidence type="ECO:0000256" key="1">
    <source>
        <dbReference type="SAM" id="MobiDB-lite"/>
    </source>
</evidence>
<dbReference type="EMBL" id="CAICTM010000915">
    <property type="protein sequence ID" value="CAB9518234.1"/>
    <property type="molecule type" value="Genomic_DNA"/>
</dbReference>
<feature type="compositionally biased region" description="Basic and acidic residues" evidence="1">
    <location>
        <begin position="19"/>
        <end position="30"/>
    </location>
</feature>
<name>A0A9N8EFJ2_9STRA</name>
<dbReference type="Proteomes" id="UP001153069">
    <property type="component" value="Unassembled WGS sequence"/>
</dbReference>
<feature type="region of interest" description="Disordered" evidence="1">
    <location>
        <begin position="1"/>
        <end position="62"/>
    </location>
</feature>
<organism evidence="2 3">
    <name type="scientific">Seminavis robusta</name>
    <dbReference type="NCBI Taxonomy" id="568900"/>
    <lineage>
        <taxon>Eukaryota</taxon>
        <taxon>Sar</taxon>
        <taxon>Stramenopiles</taxon>
        <taxon>Ochrophyta</taxon>
        <taxon>Bacillariophyta</taxon>
        <taxon>Bacillariophyceae</taxon>
        <taxon>Bacillariophycidae</taxon>
        <taxon>Naviculales</taxon>
        <taxon>Naviculaceae</taxon>
        <taxon>Seminavis</taxon>
    </lineage>
</organism>
<protein>
    <submittedName>
        <fullName evidence="2">Uncharacterized protein</fullName>
    </submittedName>
</protein>
<gene>
    <name evidence="2" type="ORF">SEMRO_917_G219910.1</name>
</gene>
<proteinExistence type="predicted"/>
<dbReference type="AlphaFoldDB" id="A0A9N8EFJ2"/>